<sequence length="71" mass="7781">MSENSSGGGALRRERRSEQVTTLSKCDAMRETGARIEAKNLGSRGAMGTRDASNWCVQARARLEEPARARQ</sequence>
<keyword evidence="3" id="KW-1185">Reference proteome</keyword>
<evidence type="ECO:0000313" key="3">
    <source>
        <dbReference type="Proteomes" id="UP000433577"/>
    </source>
</evidence>
<gene>
    <name evidence="2" type="ORF">FAZ98_24200</name>
</gene>
<dbReference type="EMBL" id="CP046915">
    <property type="protein sequence ID" value="QGZ64910.1"/>
    <property type="molecule type" value="Genomic_DNA"/>
</dbReference>
<dbReference type="RefSeq" id="WP_158954805.1">
    <property type="nucleotide sequence ID" value="NZ_CP046915.1"/>
</dbReference>
<evidence type="ECO:0000313" key="2">
    <source>
        <dbReference type="EMBL" id="QGZ64910.1"/>
    </source>
</evidence>
<proteinExistence type="predicted"/>
<reference evidence="2 3" key="1">
    <citation type="submission" date="2019-12" db="EMBL/GenBank/DDBJ databases">
        <title>Paraburkholderia acidiphila 7Q-K02 sp. nov and Paraburkholderia acidisoli DHF22 sp. nov., two strains isolated from forest soil.</title>
        <authorList>
            <person name="Gao Z."/>
            <person name="Qiu L."/>
        </authorList>
    </citation>
    <scope>NUCLEOTIDE SEQUENCE [LARGE SCALE GENOMIC DNA]</scope>
    <source>
        <strain evidence="2 3">DHF22</strain>
    </source>
</reference>
<dbReference type="KEGG" id="pacs:FAZ98_24200"/>
<name>A0A7Z2JJ18_9BURK</name>
<organism evidence="2 3">
    <name type="scientific">Paraburkholderia acidisoli</name>
    <dbReference type="NCBI Taxonomy" id="2571748"/>
    <lineage>
        <taxon>Bacteria</taxon>
        <taxon>Pseudomonadati</taxon>
        <taxon>Pseudomonadota</taxon>
        <taxon>Betaproteobacteria</taxon>
        <taxon>Burkholderiales</taxon>
        <taxon>Burkholderiaceae</taxon>
        <taxon>Paraburkholderia</taxon>
    </lineage>
</organism>
<accession>A0A7Z2JJ18</accession>
<evidence type="ECO:0000256" key="1">
    <source>
        <dbReference type="SAM" id="MobiDB-lite"/>
    </source>
</evidence>
<dbReference type="Proteomes" id="UP000433577">
    <property type="component" value="Chromosome 3"/>
</dbReference>
<feature type="compositionally biased region" description="Gly residues" evidence="1">
    <location>
        <begin position="1"/>
        <end position="10"/>
    </location>
</feature>
<dbReference type="AlphaFoldDB" id="A0A7Z2JJ18"/>
<protein>
    <submittedName>
        <fullName evidence="2">Uncharacterized protein</fullName>
    </submittedName>
</protein>
<feature type="region of interest" description="Disordered" evidence="1">
    <location>
        <begin position="1"/>
        <end position="24"/>
    </location>
</feature>